<dbReference type="Proteomes" id="UP000521872">
    <property type="component" value="Unassembled WGS sequence"/>
</dbReference>
<reference evidence="3 4" key="1">
    <citation type="submission" date="2019-12" db="EMBL/GenBank/DDBJ databases">
        <authorList>
            <person name="Floudas D."/>
            <person name="Bentzer J."/>
            <person name="Ahren D."/>
            <person name="Johansson T."/>
            <person name="Persson P."/>
            <person name="Tunlid A."/>
        </authorList>
    </citation>
    <scope>NUCLEOTIDE SEQUENCE [LARGE SCALE GENOMIC DNA]</scope>
    <source>
        <strain evidence="3 4">CBS 102.39</strain>
    </source>
</reference>
<gene>
    <name evidence="3" type="ORF">D9613_007194</name>
</gene>
<feature type="transmembrane region" description="Helical" evidence="2">
    <location>
        <begin position="407"/>
        <end position="429"/>
    </location>
</feature>
<evidence type="ECO:0000256" key="2">
    <source>
        <dbReference type="SAM" id="Phobius"/>
    </source>
</evidence>
<name>A0A8H4QHQ1_9AGAR</name>
<evidence type="ECO:0000313" key="3">
    <source>
        <dbReference type="EMBL" id="KAF4611315.1"/>
    </source>
</evidence>
<evidence type="ECO:0000256" key="1">
    <source>
        <dbReference type="SAM" id="MobiDB-lite"/>
    </source>
</evidence>
<comment type="caution">
    <text evidence="3">The sequence shown here is derived from an EMBL/GenBank/DDBJ whole genome shotgun (WGS) entry which is preliminary data.</text>
</comment>
<accession>A0A8H4QHQ1</accession>
<dbReference type="CDD" id="cd12087">
    <property type="entry name" value="TM_EGFR-like"/>
    <property type="match status" value="1"/>
</dbReference>
<keyword evidence="2" id="KW-0812">Transmembrane</keyword>
<feature type="compositionally biased region" description="Gly residues" evidence="1">
    <location>
        <begin position="283"/>
        <end position="309"/>
    </location>
</feature>
<organism evidence="3 4">
    <name type="scientific">Agrocybe pediades</name>
    <dbReference type="NCBI Taxonomy" id="84607"/>
    <lineage>
        <taxon>Eukaryota</taxon>
        <taxon>Fungi</taxon>
        <taxon>Dikarya</taxon>
        <taxon>Basidiomycota</taxon>
        <taxon>Agaricomycotina</taxon>
        <taxon>Agaricomycetes</taxon>
        <taxon>Agaricomycetidae</taxon>
        <taxon>Agaricales</taxon>
        <taxon>Agaricineae</taxon>
        <taxon>Strophariaceae</taxon>
        <taxon>Agrocybe</taxon>
    </lineage>
</organism>
<dbReference type="EMBL" id="JAACJL010000058">
    <property type="protein sequence ID" value="KAF4611315.1"/>
    <property type="molecule type" value="Genomic_DNA"/>
</dbReference>
<feature type="region of interest" description="Disordered" evidence="1">
    <location>
        <begin position="446"/>
        <end position="608"/>
    </location>
</feature>
<feature type="compositionally biased region" description="Low complexity" evidence="1">
    <location>
        <begin position="270"/>
        <end position="282"/>
    </location>
</feature>
<dbReference type="Gene3D" id="2.60.120.260">
    <property type="entry name" value="Galactose-binding domain-like"/>
    <property type="match status" value="2"/>
</dbReference>
<keyword evidence="2" id="KW-0472">Membrane</keyword>
<feature type="compositionally biased region" description="Polar residues" evidence="1">
    <location>
        <begin position="522"/>
        <end position="536"/>
    </location>
</feature>
<feature type="compositionally biased region" description="Low complexity" evidence="1">
    <location>
        <begin position="496"/>
        <end position="510"/>
    </location>
</feature>
<evidence type="ECO:0008006" key="5">
    <source>
        <dbReference type="Google" id="ProtNLM"/>
    </source>
</evidence>
<feature type="region of interest" description="Disordered" evidence="1">
    <location>
        <begin position="357"/>
        <end position="404"/>
    </location>
</feature>
<dbReference type="AlphaFoldDB" id="A0A8H4QHQ1"/>
<feature type="compositionally biased region" description="Low complexity" evidence="1">
    <location>
        <begin position="544"/>
        <end position="559"/>
    </location>
</feature>
<keyword evidence="4" id="KW-1185">Reference proteome</keyword>
<proteinExistence type="predicted"/>
<keyword evidence="2" id="KW-1133">Transmembrane helix</keyword>
<feature type="compositionally biased region" description="Low complexity" evidence="1">
    <location>
        <begin position="385"/>
        <end position="397"/>
    </location>
</feature>
<protein>
    <recommendedName>
        <fullName evidence="5">Transmembrane protein</fullName>
    </recommendedName>
</protein>
<evidence type="ECO:0000313" key="4">
    <source>
        <dbReference type="Proteomes" id="UP000521872"/>
    </source>
</evidence>
<feature type="compositionally biased region" description="Low complexity" evidence="1">
    <location>
        <begin position="461"/>
        <end position="475"/>
    </location>
</feature>
<feature type="region of interest" description="Disordered" evidence="1">
    <location>
        <begin position="268"/>
        <end position="325"/>
    </location>
</feature>
<sequence>MSQTVMVDDTDSKIRYSSGWNAEDGSKWASQGNFGAPFMNTLHTTNAATASFTFDFEGSSGEVVMTNNVKLSGSSQDPVWECKIDGNTIPLGKPFQFTENNWTLCSWSADQVSPGKHTLTVTSTSSGQTLLLDYIQYTPSPGVSVSNSFIRIDDTDSAIQYGSGWQSINGLGRIAANGGSTMTLSFYGTGMIWMATQPTELPHVDSTAEYSIDDGPVTSFIIKQPGSTTQYFQSYFQTTGLSLGTHKLTVTSRGQTSQTPLVLTSIVVQGGSTNPPTTSPGGSSNGGTTVGGGNGGNGGDSGGNSGGNSGNNNSGSSSGGSSASQTITTKVPLTITTVDSKGSQTVVVTAPVTTVIVSGGGGDSSNNSGGKVDGGNLGDTNSGQNAADSNKSAANAATQESKDGAPVGAIVGGILGAIVVIGLIIALVLCRRRRQRKQLGSMAQAFPPQPFYQDTVPGHPTPATYATSASTQPSSMGMYQSSHSHPVHRPAMIPPSKASAGMTSPSSSSAPQGYTRTPGGVTDSSLYSNPRSTLLQEGSVAGYSTSTPSEVSAPSVASSGTPMLHAPMGSVSKHQEAFGTMPEAGPSHSVSITHQDSGIRLPQPQPTIVEEFPPMYTAS</sequence>
<feature type="compositionally biased region" description="Low complexity" evidence="1">
    <location>
        <begin position="310"/>
        <end position="325"/>
    </location>
</feature>